<keyword evidence="1" id="KW-0285">Flavoprotein</keyword>
<sequence length="146" mass="16347">MKDVIEIIKTRRCVRNYKEDQIPDDDIKFLIDCAGYTPSGLNMQPWGFLVIKNKDVLRRLSEFGKKFMIPLLEQFKNTSQAAADFLAFLKTEGSDMFYNAPLMVIILGNNKAPTAVYDCSMAAQTMMLAAHSIGIGSCWIGGVQRA</sequence>
<accession>A0A0P8CHA4</accession>
<organism evidence="5 6">
    <name type="scientific">Candidatus Methanoperedens nitratireducens</name>
    <dbReference type="NCBI Taxonomy" id="1392998"/>
    <lineage>
        <taxon>Archaea</taxon>
        <taxon>Methanobacteriati</taxon>
        <taxon>Methanobacteriota</taxon>
        <taxon>Stenosarchaea group</taxon>
        <taxon>Methanomicrobia</taxon>
        <taxon>Methanosarcinales</taxon>
        <taxon>ANME-2 cluster</taxon>
        <taxon>Candidatus Methanoperedentaceae</taxon>
        <taxon>Candidatus Methanoperedens</taxon>
    </lineage>
</organism>
<dbReference type="InterPro" id="IPR050627">
    <property type="entry name" value="Nitroreductase/BluB"/>
</dbReference>
<evidence type="ECO:0000256" key="2">
    <source>
        <dbReference type="ARBA" id="ARBA00022643"/>
    </source>
</evidence>
<comment type="caution">
    <text evidence="5">The sequence shown here is derived from an EMBL/GenBank/DDBJ whole genome shotgun (WGS) entry which is preliminary data.</text>
</comment>
<evidence type="ECO:0000313" key="6">
    <source>
        <dbReference type="Proteomes" id="UP000050360"/>
    </source>
</evidence>
<evidence type="ECO:0000313" key="5">
    <source>
        <dbReference type="EMBL" id="KPQ42085.1"/>
    </source>
</evidence>
<dbReference type="GO" id="GO:0016491">
    <property type="term" value="F:oxidoreductase activity"/>
    <property type="evidence" value="ECO:0007669"/>
    <property type="project" value="UniProtKB-KW"/>
</dbReference>
<evidence type="ECO:0000256" key="1">
    <source>
        <dbReference type="ARBA" id="ARBA00022630"/>
    </source>
</evidence>
<protein>
    <submittedName>
        <fullName evidence="5">Nitroreductase</fullName>
    </submittedName>
</protein>
<feature type="domain" description="Nitroreductase" evidence="4">
    <location>
        <begin position="8"/>
        <end position="144"/>
    </location>
</feature>
<dbReference type="Proteomes" id="UP000050360">
    <property type="component" value="Unassembled WGS sequence"/>
</dbReference>
<dbReference type="PANTHER" id="PTHR23026:SF90">
    <property type="entry name" value="IODOTYROSINE DEIODINASE 1"/>
    <property type="match status" value="1"/>
</dbReference>
<evidence type="ECO:0000256" key="3">
    <source>
        <dbReference type="ARBA" id="ARBA00023002"/>
    </source>
</evidence>
<reference evidence="5 6" key="1">
    <citation type="submission" date="2015-09" db="EMBL/GenBank/DDBJ databases">
        <title>A metagenomics-based metabolic model of nitrate-dependent anaerobic oxidation of methane by Methanoperedens-like archaea.</title>
        <authorList>
            <person name="Arshad A."/>
            <person name="Speth D.R."/>
            <person name="De Graaf R.M."/>
            <person name="Op Den Camp H.J."/>
            <person name="Jetten M.S."/>
            <person name="Welte C.U."/>
        </authorList>
    </citation>
    <scope>NUCLEOTIDE SEQUENCE [LARGE SCALE GENOMIC DNA]</scope>
</reference>
<evidence type="ECO:0000259" key="4">
    <source>
        <dbReference type="Pfam" id="PF00881"/>
    </source>
</evidence>
<dbReference type="Gene3D" id="3.40.109.10">
    <property type="entry name" value="NADH Oxidase"/>
    <property type="match status" value="1"/>
</dbReference>
<dbReference type="InterPro" id="IPR029479">
    <property type="entry name" value="Nitroreductase"/>
</dbReference>
<dbReference type="PANTHER" id="PTHR23026">
    <property type="entry name" value="NADPH NITROREDUCTASE"/>
    <property type="match status" value="1"/>
</dbReference>
<keyword evidence="2" id="KW-0288">FMN</keyword>
<dbReference type="SUPFAM" id="SSF55469">
    <property type="entry name" value="FMN-dependent nitroreductase-like"/>
    <property type="match status" value="1"/>
</dbReference>
<name>A0A0P8CHA4_9EURY</name>
<keyword evidence="3" id="KW-0560">Oxidoreductase</keyword>
<dbReference type="InterPro" id="IPR000415">
    <property type="entry name" value="Nitroreductase-like"/>
</dbReference>
<proteinExistence type="predicted"/>
<dbReference type="EMBL" id="LKCM01000268">
    <property type="protein sequence ID" value="KPQ42085.1"/>
    <property type="molecule type" value="Genomic_DNA"/>
</dbReference>
<gene>
    <name evidence="5" type="ORF">MPEBLZ_03395</name>
</gene>
<dbReference type="AlphaFoldDB" id="A0A0P8CHA4"/>
<dbReference type="Pfam" id="PF00881">
    <property type="entry name" value="Nitroreductase"/>
    <property type="match status" value="1"/>
</dbReference>